<dbReference type="RefSeq" id="WP_271434576.1">
    <property type="nucleotide sequence ID" value="NZ_CP073355.1"/>
</dbReference>
<evidence type="ECO:0000313" key="2">
    <source>
        <dbReference type="Proteomes" id="UP001056539"/>
    </source>
</evidence>
<keyword evidence="2" id="KW-1185">Reference proteome</keyword>
<reference evidence="1" key="1">
    <citation type="submission" date="2021-04" db="EMBL/GenBank/DDBJ databases">
        <authorList>
            <person name="Postec A."/>
        </authorList>
    </citation>
    <scope>NUCLEOTIDE SEQUENCE</scope>
    <source>
        <strain evidence="1">F1F22</strain>
    </source>
</reference>
<reference evidence="1" key="2">
    <citation type="submission" date="2022-06" db="EMBL/GenBank/DDBJ databases">
        <title>Thermospira aquatica gen. nov., sp. nov.</title>
        <authorList>
            <person name="Ben Ali Gam Z."/>
            <person name="Labat M."/>
        </authorList>
    </citation>
    <scope>NUCLEOTIDE SEQUENCE</scope>
    <source>
        <strain evidence="1">F1F22</strain>
    </source>
</reference>
<evidence type="ECO:0000313" key="1">
    <source>
        <dbReference type="EMBL" id="URA09447.1"/>
    </source>
</evidence>
<accession>A0AAX3BB14</accession>
<dbReference type="KEGG" id="taqu:KDW03_08090"/>
<dbReference type="AlphaFoldDB" id="A0AAX3BB14"/>
<proteinExistence type="predicted"/>
<gene>
    <name evidence="1" type="ORF">KDW03_08090</name>
</gene>
<dbReference type="EMBL" id="CP073355">
    <property type="protein sequence ID" value="URA09447.1"/>
    <property type="molecule type" value="Genomic_DNA"/>
</dbReference>
<organism evidence="1 2">
    <name type="scientific">Thermospira aquatica</name>
    <dbReference type="NCBI Taxonomy" id="2828656"/>
    <lineage>
        <taxon>Bacteria</taxon>
        <taxon>Pseudomonadati</taxon>
        <taxon>Spirochaetota</taxon>
        <taxon>Spirochaetia</taxon>
        <taxon>Brevinematales</taxon>
        <taxon>Thermospiraceae</taxon>
        <taxon>Thermospira</taxon>
    </lineage>
</organism>
<name>A0AAX3BB14_9SPIR</name>
<dbReference type="Proteomes" id="UP001056539">
    <property type="component" value="Chromosome"/>
</dbReference>
<sequence>MKRTLQTSLYYNLLFTVFNVWEKYAKEQIRIYEEKTLQDTIHPNLHKENLAILKNIADMIHITKKFLLSLEPMVIEGSFFSVDEMKDTILKEIKKLFEDYALPEMMFPLAEKKISQIHTFYHQFIDEITILPPDENK</sequence>
<protein>
    <submittedName>
        <fullName evidence="1">Uncharacterized protein</fullName>
    </submittedName>
</protein>